<dbReference type="InterPro" id="IPR000980">
    <property type="entry name" value="SH2"/>
</dbReference>
<dbReference type="PRINTS" id="PR00109">
    <property type="entry name" value="TYRKINASE"/>
</dbReference>
<dbReference type="AlphaFoldDB" id="A0A7I4YG81"/>
<evidence type="ECO:0000313" key="11">
    <source>
        <dbReference type="Proteomes" id="UP000025227"/>
    </source>
</evidence>
<evidence type="ECO:0000256" key="3">
    <source>
        <dbReference type="ARBA" id="ARBA00022777"/>
    </source>
</evidence>
<keyword evidence="5 8" id="KW-0829">Tyrosine-protein kinase</keyword>
<evidence type="ECO:0000256" key="1">
    <source>
        <dbReference type="ARBA" id="ARBA00022679"/>
    </source>
</evidence>
<dbReference type="PROSITE" id="PS00109">
    <property type="entry name" value="PROTEIN_KINASE_TYR"/>
    <property type="match status" value="1"/>
</dbReference>
<comment type="catalytic activity">
    <reaction evidence="6 8">
        <text>L-tyrosyl-[protein] + ATP = O-phospho-L-tyrosyl-[protein] + ADP + H(+)</text>
        <dbReference type="Rhea" id="RHEA:10596"/>
        <dbReference type="Rhea" id="RHEA-COMP:10136"/>
        <dbReference type="Rhea" id="RHEA-COMP:20101"/>
        <dbReference type="ChEBI" id="CHEBI:15378"/>
        <dbReference type="ChEBI" id="CHEBI:30616"/>
        <dbReference type="ChEBI" id="CHEBI:46858"/>
        <dbReference type="ChEBI" id="CHEBI:61978"/>
        <dbReference type="ChEBI" id="CHEBI:456216"/>
        <dbReference type="EC" id="2.7.10.2"/>
    </reaction>
</comment>
<dbReference type="SUPFAM" id="SSF55550">
    <property type="entry name" value="SH2 domain"/>
    <property type="match status" value="1"/>
</dbReference>
<evidence type="ECO:0000256" key="7">
    <source>
        <dbReference type="PROSITE-ProRule" id="PRU00191"/>
    </source>
</evidence>
<keyword evidence="2 8" id="KW-0547">Nucleotide-binding</keyword>
<dbReference type="OrthoDB" id="5856666at2759"/>
<evidence type="ECO:0000313" key="12">
    <source>
        <dbReference type="WBParaSite" id="HCON_00096830-00001"/>
    </source>
</evidence>
<name>A0A7I4YG81_HAECO</name>
<comment type="similarity">
    <text evidence="8">Belongs to the protein kinase superfamily. Tyr protein kinase family.</text>
</comment>
<dbReference type="Gene3D" id="1.10.510.10">
    <property type="entry name" value="Transferase(Phosphotransferase) domain 1"/>
    <property type="match status" value="1"/>
</dbReference>
<reference evidence="12" key="1">
    <citation type="submission" date="2020-12" db="UniProtKB">
        <authorList>
            <consortium name="WormBaseParasite"/>
        </authorList>
    </citation>
    <scope>IDENTIFICATION</scope>
    <source>
        <strain evidence="12">MHco3</strain>
    </source>
</reference>
<evidence type="ECO:0000259" key="10">
    <source>
        <dbReference type="PROSITE" id="PS50011"/>
    </source>
</evidence>
<sequence length="453" mass="51556">MPKAPDIAPQAEAFDVSLIKYDYFHGLLPREDVAVLLTRHGDFLLRLSEADTMGAKMEMVLSVMHDPKSRCRSNEPAARMNYIMHIIIQSAKKRYYIVCYRTFNSVPNLVLFYLKHVLIFRSQIVQLANGIGLAPWEFRAENLQLEQLIRKFSCGEVVKGKVIRKDMAPVEVAVKTVAGRSQEAREKILELMAQCRMLNDLYHPCVVQFFGVCLIAQPSCFVFEFVPQGPLDEWLRANKGLKRDELLLMIVSAGWGLEYLHQNSILHTDLAAKNCLYDGQFVKLSGFGKARKASTYTMKAARKMSNRWMAPESVLAFRFTQKSDVYGYGVLIYEIFAVKEPYEGLSNIDARTLILENDTPDFPGVALKTLTEFVREKMWALDPDKRSDMRQIMIWMQGYTGMGLQIVGGETCVTATVHQKVDNLLSKDVELQSLPNFKEPGLKTSTKLKKKKN</sequence>
<feature type="domain" description="Protein kinase" evidence="10">
    <location>
        <begin position="143"/>
        <end position="396"/>
    </location>
</feature>
<dbReference type="Proteomes" id="UP000025227">
    <property type="component" value="Unplaced"/>
</dbReference>
<evidence type="ECO:0000259" key="9">
    <source>
        <dbReference type="PROSITE" id="PS50001"/>
    </source>
</evidence>
<dbReference type="CDD" id="cd10361">
    <property type="entry name" value="SH2_Fps_family"/>
    <property type="match status" value="1"/>
</dbReference>
<evidence type="ECO:0000256" key="6">
    <source>
        <dbReference type="ARBA" id="ARBA00051245"/>
    </source>
</evidence>
<dbReference type="InterPro" id="IPR008266">
    <property type="entry name" value="Tyr_kinase_AS"/>
</dbReference>
<dbReference type="Gene3D" id="3.30.505.10">
    <property type="entry name" value="SH2 domain"/>
    <property type="match status" value="1"/>
</dbReference>
<dbReference type="InterPro" id="IPR001245">
    <property type="entry name" value="Ser-Thr/Tyr_kinase_cat_dom"/>
</dbReference>
<keyword evidence="11" id="KW-1185">Reference proteome</keyword>
<dbReference type="OMA" id="LAPWEFR"/>
<evidence type="ECO:0000256" key="8">
    <source>
        <dbReference type="RuleBase" id="RU362096"/>
    </source>
</evidence>
<evidence type="ECO:0000256" key="2">
    <source>
        <dbReference type="ARBA" id="ARBA00022741"/>
    </source>
</evidence>
<dbReference type="PANTHER" id="PTHR24418">
    <property type="entry name" value="TYROSINE-PROTEIN KINASE"/>
    <property type="match status" value="1"/>
</dbReference>
<keyword evidence="3 8" id="KW-0418">Kinase</keyword>
<dbReference type="InterPro" id="IPR000719">
    <property type="entry name" value="Prot_kinase_dom"/>
</dbReference>
<keyword evidence="1 8" id="KW-0808">Transferase</keyword>
<dbReference type="GO" id="GO:0005524">
    <property type="term" value="F:ATP binding"/>
    <property type="evidence" value="ECO:0007669"/>
    <property type="project" value="UniProtKB-KW"/>
</dbReference>
<dbReference type="SMART" id="SM00252">
    <property type="entry name" value="SH2"/>
    <property type="match status" value="1"/>
</dbReference>
<protein>
    <recommendedName>
        <fullName evidence="8">Tyrosine-protein kinase</fullName>
        <ecNumber evidence="8">2.7.10.2</ecNumber>
    </recommendedName>
</protein>
<dbReference type="WBParaSite" id="HCON_00096830-00001">
    <property type="protein sequence ID" value="HCON_00096830-00001"/>
    <property type="gene ID" value="HCON_00096830"/>
</dbReference>
<keyword evidence="7" id="KW-0727">SH2 domain</keyword>
<evidence type="ECO:0000256" key="4">
    <source>
        <dbReference type="ARBA" id="ARBA00022840"/>
    </source>
</evidence>
<accession>A0A7I4YG81</accession>
<dbReference type="InterPro" id="IPR036860">
    <property type="entry name" value="SH2_dom_sf"/>
</dbReference>
<dbReference type="PROSITE" id="PS50001">
    <property type="entry name" value="SH2"/>
    <property type="match status" value="1"/>
</dbReference>
<keyword evidence="4 8" id="KW-0067">ATP-binding</keyword>
<dbReference type="EC" id="2.7.10.2" evidence="8"/>
<organism evidence="11 12">
    <name type="scientific">Haemonchus contortus</name>
    <name type="common">Barber pole worm</name>
    <dbReference type="NCBI Taxonomy" id="6289"/>
    <lineage>
        <taxon>Eukaryota</taxon>
        <taxon>Metazoa</taxon>
        <taxon>Ecdysozoa</taxon>
        <taxon>Nematoda</taxon>
        <taxon>Chromadorea</taxon>
        <taxon>Rhabditida</taxon>
        <taxon>Rhabditina</taxon>
        <taxon>Rhabditomorpha</taxon>
        <taxon>Strongyloidea</taxon>
        <taxon>Trichostrongylidae</taxon>
        <taxon>Haemonchus</taxon>
    </lineage>
</organism>
<dbReference type="InterPro" id="IPR011009">
    <property type="entry name" value="Kinase-like_dom_sf"/>
</dbReference>
<proteinExistence type="inferred from homology"/>
<dbReference type="Pfam" id="PF07714">
    <property type="entry name" value="PK_Tyr_Ser-Thr"/>
    <property type="match status" value="1"/>
</dbReference>
<dbReference type="GO" id="GO:0004715">
    <property type="term" value="F:non-membrane spanning protein tyrosine kinase activity"/>
    <property type="evidence" value="ECO:0007669"/>
    <property type="project" value="UniProtKB-EC"/>
</dbReference>
<dbReference type="InterPro" id="IPR035849">
    <property type="entry name" value="Fes/Fps/Fer_SH2"/>
</dbReference>
<dbReference type="Pfam" id="PF00017">
    <property type="entry name" value="SH2"/>
    <property type="match status" value="1"/>
</dbReference>
<feature type="domain" description="SH2" evidence="9">
    <location>
        <begin position="23"/>
        <end position="131"/>
    </location>
</feature>
<dbReference type="SUPFAM" id="SSF56112">
    <property type="entry name" value="Protein kinase-like (PK-like)"/>
    <property type="match status" value="1"/>
</dbReference>
<evidence type="ECO:0000256" key="5">
    <source>
        <dbReference type="ARBA" id="ARBA00023137"/>
    </source>
</evidence>
<dbReference type="PROSITE" id="PS50011">
    <property type="entry name" value="PROTEIN_KINASE_DOM"/>
    <property type="match status" value="1"/>
</dbReference>
<dbReference type="InterPro" id="IPR050198">
    <property type="entry name" value="Non-receptor_tyrosine_kinases"/>
</dbReference>